<dbReference type="EMBL" id="UFQC01000004">
    <property type="protein sequence ID" value="SSW64177.1"/>
    <property type="molecule type" value="Genomic_DNA"/>
</dbReference>
<dbReference type="GO" id="GO:0016887">
    <property type="term" value="F:ATP hydrolysis activity"/>
    <property type="evidence" value="ECO:0007669"/>
    <property type="project" value="InterPro"/>
</dbReference>
<dbReference type="Gene3D" id="3.40.50.300">
    <property type="entry name" value="P-loop containing nucleotide triphosphate hydrolases"/>
    <property type="match status" value="1"/>
</dbReference>
<keyword evidence="2" id="KW-0067">ATP-binding</keyword>
<feature type="domain" description="AAA+ ATPase" evidence="6">
    <location>
        <begin position="269"/>
        <end position="404"/>
    </location>
</feature>
<evidence type="ECO:0000256" key="3">
    <source>
        <dbReference type="ARBA" id="ARBA00038088"/>
    </source>
</evidence>
<feature type="compositionally biased region" description="Basic and acidic residues" evidence="5">
    <location>
        <begin position="1402"/>
        <end position="1418"/>
    </location>
</feature>
<dbReference type="GO" id="GO:0005524">
    <property type="term" value="F:ATP binding"/>
    <property type="evidence" value="ECO:0007669"/>
    <property type="project" value="UniProtKB-KW"/>
</dbReference>
<evidence type="ECO:0000313" key="8">
    <source>
        <dbReference type="Proteomes" id="UP000289465"/>
    </source>
</evidence>
<dbReference type="RefSeq" id="WP_208742345.1">
    <property type="nucleotide sequence ID" value="NZ_UFQC01000004.1"/>
</dbReference>
<dbReference type="Gene3D" id="1.25.10.10">
    <property type="entry name" value="Leucine-rich Repeat Variant"/>
    <property type="match status" value="4"/>
</dbReference>
<dbReference type="InterPro" id="IPR027417">
    <property type="entry name" value="P-loop_NTPase"/>
</dbReference>
<dbReference type="Gene3D" id="1.10.8.60">
    <property type="match status" value="1"/>
</dbReference>
<accession>A0A446C8G3</accession>
<dbReference type="Pfam" id="PF00004">
    <property type="entry name" value="AAA"/>
    <property type="match status" value="1"/>
</dbReference>
<evidence type="ECO:0000313" key="7">
    <source>
        <dbReference type="EMBL" id="SSW64177.1"/>
    </source>
</evidence>
<evidence type="ECO:0000259" key="6">
    <source>
        <dbReference type="SMART" id="SM00382"/>
    </source>
</evidence>
<dbReference type="InterPro" id="IPR011989">
    <property type="entry name" value="ARM-like"/>
</dbReference>
<keyword evidence="1" id="KW-0547">Nucleotide-binding</keyword>
<feature type="region of interest" description="Disordered" evidence="5">
    <location>
        <begin position="1395"/>
        <end position="1418"/>
    </location>
</feature>
<dbReference type="PANTHER" id="PTHR42960:SF1">
    <property type="entry name" value="YCF46 PROTEIN"/>
    <property type="match status" value="1"/>
</dbReference>
<sequence>MNQLELKEKIKRHLIAGYPGLFIQSGEESRVDTVMADVAADLQLSPKEWNLGYGWVDFFNKQPRGGQEPSTDLAHSLPVLLDDDLDGKLIIIKDARSALENQPLATARLKQLLNRIQRHHRAKAAVVLVSETLHIPPSVEAQITLLPLMLPRGDEIAAQIDTVSQALELRVPETLRQRLNAACSGLSHEEIRSALAMVGQQCEQVDETALALIQREKEQIIAKSGVLEMIKVSESANDIGGLENLKLWLNRRAEIFRRLDKAAVAGIPSPKGVLIAGMPGCGKSLTAKAAAGVFQLPLLRLDIGSLLGKYVGESEHNMRRALTMAETVSPCILWIDELEKAFVGMNSSSGSEVSSRLFGYFLTWMQEKSGAVFVIATANNITALPPELLRKGRFDDVFYVGFPNAGERGEILNIYLRKDGLELTSEQHNALVAQCRDYAGADIQNAINEAREAAFLSETKLGFEHIESAIQRTVPLRETLREQVNKYEELFERLKLKPASKVDGLSVAQMIKMVDDPNALRRRDVARNPDCPDDLLEKLAQDPELDIRKEVYQNPNCPERLLTLRINILENHAEFDLDLLHLACMHPHAPHDLLALQFDRLKLTSDHRLLLAGRSSHDALHIRLLADKNPAIHRRLARNRALSSDVQKRLATESKSEIREDLATNETLHPYIQELLSRDGDFQVREALADLKSLAEAVQLAMTKDDNIEVRIRLAQRSHSAFLPEAVQLELAKDDPEVRRALARNESLGAGAQKTLAQDPKEDVRRDLARHPNLASATLQLLAADTESVQGELAGNRHLGATLQMKLSESEAEDVRAALADNAQLCSEVQARLARDPSVEVRRNLAANQATLDAALEILMRDENDSVRERLVRWGRTVPAIVQRHLVQDSNADILVSLAASSDLAADVQQSLSNSLPEIRRALAANRAISVQTQQQLLERGDIETRRCLAANRGLDAPLQARLAEDGDKEARRALAGNPALALPVAEKLINDVLEVQEALAGNDNLSEAQYNRLFKQGSDEVRLLLAGNPHIGEALMANILRQPLTAGAAEKLRFALARNRKLPAALQGKALALGDGSDAFLIELAGNPSLSEGAQEALSGHTSTRVREALAANEHISLKVQKILLKDEAVLVRSGLIRKDGWMDAEVERQLSEDESASVRLALAACDGLRKRTQLLLAQDSDAKVRARLVDQRGDFVFRGIGRMAQEILAQDRDEKVRYALAAYAGLVPSAQRILATDASASIRKRLAKAGSSPLFTRLSDDVQLILAKDKDTEVRLELAEQPGLSSDTQSQLAIDLDKGVRLRLLQTHDFLHPLSIPAQLRFARDPDPEIRGALIDTLFGIIDVPSAEEVYFALTEDQEEREKIIGNLMFFNRWGRASESLKDRLLKDAPAGRRASLDATAHDSEGVRDEAETGQG</sequence>
<evidence type="ECO:0000256" key="1">
    <source>
        <dbReference type="ARBA" id="ARBA00022741"/>
    </source>
</evidence>
<dbReference type="SUPFAM" id="SSF48371">
    <property type="entry name" value="ARM repeat"/>
    <property type="match status" value="1"/>
</dbReference>
<evidence type="ECO:0000256" key="5">
    <source>
        <dbReference type="SAM" id="MobiDB-lite"/>
    </source>
</evidence>
<dbReference type="InterPro" id="IPR052381">
    <property type="entry name" value="AAA_domain_protein"/>
</dbReference>
<dbReference type="Proteomes" id="UP000289465">
    <property type="component" value="Unassembled WGS sequence"/>
</dbReference>
<keyword evidence="7" id="KW-0645">Protease</keyword>
<evidence type="ECO:0000256" key="2">
    <source>
        <dbReference type="ARBA" id="ARBA00022840"/>
    </source>
</evidence>
<dbReference type="InterPro" id="IPR016024">
    <property type="entry name" value="ARM-type_fold"/>
</dbReference>
<dbReference type="InterPro" id="IPR003959">
    <property type="entry name" value="ATPase_AAA_core"/>
</dbReference>
<dbReference type="GO" id="GO:0006508">
    <property type="term" value="P:proteolysis"/>
    <property type="evidence" value="ECO:0007669"/>
    <property type="project" value="UniProtKB-KW"/>
</dbReference>
<dbReference type="InterPro" id="IPR003593">
    <property type="entry name" value="AAA+_ATPase"/>
</dbReference>
<name>A0A446C8G3_9BURK</name>
<protein>
    <recommendedName>
        <fullName evidence="4">Uncharacterized AAA domain-containing protein ycf46</fullName>
    </recommendedName>
</protein>
<keyword evidence="7" id="KW-0378">Hydrolase</keyword>
<evidence type="ECO:0000256" key="4">
    <source>
        <dbReference type="ARBA" id="ARBA00040480"/>
    </source>
</evidence>
<gene>
    <name evidence="7" type="primary">ftsH4</name>
    <name evidence="7" type="ORF">AVE30378_00876</name>
</gene>
<dbReference type="SMART" id="SM00382">
    <property type="entry name" value="AAA"/>
    <property type="match status" value="1"/>
</dbReference>
<organism evidence="7 8">
    <name type="scientific">Achromobacter veterisilvae</name>
    <dbReference type="NCBI Taxonomy" id="2069367"/>
    <lineage>
        <taxon>Bacteria</taxon>
        <taxon>Pseudomonadati</taxon>
        <taxon>Pseudomonadota</taxon>
        <taxon>Betaproteobacteria</taxon>
        <taxon>Burkholderiales</taxon>
        <taxon>Alcaligenaceae</taxon>
        <taxon>Achromobacter</taxon>
    </lineage>
</organism>
<proteinExistence type="inferred from homology"/>
<comment type="similarity">
    <text evidence="3">Belongs to the AAA ATPase family. Highly divergent.</text>
</comment>
<dbReference type="PANTHER" id="PTHR42960">
    <property type="entry name" value="YCF46 PROTEIN"/>
    <property type="match status" value="1"/>
</dbReference>
<reference evidence="7 8" key="1">
    <citation type="submission" date="2018-07" db="EMBL/GenBank/DDBJ databases">
        <authorList>
            <person name="Peeters C."/>
        </authorList>
    </citation>
    <scope>NUCLEOTIDE SEQUENCE [LARGE SCALE GENOMIC DNA]</scope>
    <source>
        <strain evidence="7 8">LMG 30378</strain>
    </source>
</reference>
<dbReference type="GO" id="GO:0008237">
    <property type="term" value="F:metallopeptidase activity"/>
    <property type="evidence" value="ECO:0007669"/>
    <property type="project" value="UniProtKB-KW"/>
</dbReference>
<dbReference type="SUPFAM" id="SSF52540">
    <property type="entry name" value="P-loop containing nucleoside triphosphate hydrolases"/>
    <property type="match status" value="1"/>
</dbReference>
<keyword evidence="7" id="KW-0482">Metalloprotease</keyword>